<reference evidence="3" key="1">
    <citation type="submission" date="2020-10" db="EMBL/GenBank/DDBJ databases">
        <title>Taxonomic study of unclassified bacteria belonging to the class Ktedonobacteria.</title>
        <authorList>
            <person name="Yabe S."/>
            <person name="Wang C.M."/>
            <person name="Zheng Y."/>
            <person name="Sakai Y."/>
            <person name="Cavaletti L."/>
            <person name="Monciardini P."/>
            <person name="Donadio S."/>
        </authorList>
    </citation>
    <scope>NUCLEOTIDE SEQUENCE</scope>
    <source>
        <strain evidence="3">SOSP1-1</strain>
    </source>
</reference>
<keyword evidence="2" id="KW-0812">Transmembrane</keyword>
<sequence length="530" mass="59795">MDMRLKTSPRLLVDDTTNVEGVEKERRLGEKRLFWLILVSVLVLTPILILLATVIGFSTLLGLTLVGSILILVARRPIVGFYLVAGCVVLFEALSLDTPIITDNLPIYAWPPKFNGLPERPIGFFMLYIFLVIIVRHLLARERPVFKGGPMLGPLLGLLLCVVWGIVHGLASGGVFKIIVLEVRPFWYIFMTYLLAYNLLTDKKQVRTFFWILILCSTIKSFQGVYVLFGPLHGNMTAQHDILGHEVSFFFVSVLLLLLLFVLQYRDRAQMWVIILSLPTLLLALVANQRRTDYIALLLGAGLVWILTMVIKPHIRGRLLTLLSALAVAGAIYVFAFAHAGGAFAAPARAVYSVFSPEGADASSNMYRWIENFDLRYTVQLNPMGLGFGKPFLQPVPLAILATSDPTADGNPYQFIPHNTIYWVWMRLGYIGYFALWLVFGTMIVRGCLIVRNLRDRYIQLIGLFILGTTLMEVIVAFADYQLYFFRNVIFFGLTMGILMKLPDLEEREERKKLENVDPERLPARNGVGS</sequence>
<feature type="compositionally biased region" description="Basic and acidic residues" evidence="1">
    <location>
        <begin position="510"/>
        <end position="523"/>
    </location>
</feature>
<keyword evidence="2" id="KW-1133">Transmembrane helix</keyword>
<feature type="transmembrane region" description="Helical" evidence="2">
    <location>
        <begin position="294"/>
        <end position="311"/>
    </location>
</feature>
<feature type="transmembrane region" description="Helical" evidence="2">
    <location>
        <begin position="242"/>
        <end position="262"/>
    </location>
</feature>
<feature type="transmembrane region" description="Helical" evidence="2">
    <location>
        <begin position="269"/>
        <end position="288"/>
    </location>
</feature>
<feature type="transmembrane region" description="Helical" evidence="2">
    <location>
        <begin position="122"/>
        <end position="139"/>
    </location>
</feature>
<organism evidence="3 4">
    <name type="scientific">Ktedonospora formicarum</name>
    <dbReference type="NCBI Taxonomy" id="2778364"/>
    <lineage>
        <taxon>Bacteria</taxon>
        <taxon>Bacillati</taxon>
        <taxon>Chloroflexota</taxon>
        <taxon>Ktedonobacteria</taxon>
        <taxon>Ktedonobacterales</taxon>
        <taxon>Ktedonobacteraceae</taxon>
        <taxon>Ktedonospora</taxon>
    </lineage>
</organism>
<feature type="transmembrane region" description="Helical" evidence="2">
    <location>
        <begin position="185"/>
        <end position="201"/>
    </location>
</feature>
<feature type="transmembrane region" description="Helical" evidence="2">
    <location>
        <begin position="151"/>
        <end position="179"/>
    </location>
</feature>
<name>A0A8J3HYE3_9CHLR</name>
<dbReference type="AlphaFoldDB" id="A0A8J3HYE3"/>
<evidence type="ECO:0000313" key="3">
    <source>
        <dbReference type="EMBL" id="GHO43283.1"/>
    </source>
</evidence>
<feature type="transmembrane region" description="Helical" evidence="2">
    <location>
        <begin position="485"/>
        <end position="503"/>
    </location>
</feature>
<feature type="transmembrane region" description="Helical" evidence="2">
    <location>
        <begin position="81"/>
        <end position="102"/>
    </location>
</feature>
<evidence type="ECO:0000256" key="1">
    <source>
        <dbReference type="SAM" id="MobiDB-lite"/>
    </source>
</evidence>
<dbReference type="RefSeq" id="WP_220192766.1">
    <property type="nucleotide sequence ID" value="NZ_BNJF01000001.1"/>
</dbReference>
<protein>
    <submittedName>
        <fullName evidence="3">Uncharacterized protein</fullName>
    </submittedName>
</protein>
<feature type="transmembrane region" description="Helical" evidence="2">
    <location>
        <begin position="57"/>
        <end position="74"/>
    </location>
</feature>
<evidence type="ECO:0000313" key="4">
    <source>
        <dbReference type="Proteomes" id="UP000612362"/>
    </source>
</evidence>
<dbReference type="Proteomes" id="UP000612362">
    <property type="component" value="Unassembled WGS sequence"/>
</dbReference>
<feature type="transmembrane region" description="Helical" evidence="2">
    <location>
        <begin position="208"/>
        <end position="230"/>
    </location>
</feature>
<keyword evidence="4" id="KW-1185">Reference proteome</keyword>
<accession>A0A8J3HYE3</accession>
<keyword evidence="2" id="KW-0472">Membrane</keyword>
<feature type="transmembrane region" description="Helical" evidence="2">
    <location>
        <begin position="458"/>
        <end position="479"/>
    </location>
</feature>
<feature type="transmembrane region" description="Helical" evidence="2">
    <location>
        <begin position="430"/>
        <end position="451"/>
    </location>
</feature>
<comment type="caution">
    <text evidence="3">The sequence shown here is derived from an EMBL/GenBank/DDBJ whole genome shotgun (WGS) entry which is preliminary data.</text>
</comment>
<dbReference type="EMBL" id="BNJF01000001">
    <property type="protein sequence ID" value="GHO43283.1"/>
    <property type="molecule type" value="Genomic_DNA"/>
</dbReference>
<evidence type="ECO:0000256" key="2">
    <source>
        <dbReference type="SAM" id="Phobius"/>
    </source>
</evidence>
<feature type="transmembrane region" description="Helical" evidence="2">
    <location>
        <begin position="33"/>
        <end position="51"/>
    </location>
</feature>
<feature type="transmembrane region" description="Helical" evidence="2">
    <location>
        <begin position="323"/>
        <end position="346"/>
    </location>
</feature>
<feature type="region of interest" description="Disordered" evidence="1">
    <location>
        <begin position="510"/>
        <end position="530"/>
    </location>
</feature>
<proteinExistence type="predicted"/>
<gene>
    <name evidence="3" type="ORF">KSX_14460</name>
</gene>